<feature type="transmembrane region" description="Helical" evidence="6">
    <location>
        <begin position="55"/>
        <end position="73"/>
    </location>
</feature>
<dbReference type="PANTHER" id="PTHR30294:SF29">
    <property type="entry name" value="MULTIDRUG ABC TRANSPORTER PERMEASE YBHS-RELATED"/>
    <property type="match status" value="1"/>
</dbReference>
<evidence type="ECO:0000256" key="3">
    <source>
        <dbReference type="ARBA" id="ARBA00022692"/>
    </source>
</evidence>
<evidence type="ECO:0000256" key="6">
    <source>
        <dbReference type="SAM" id="Phobius"/>
    </source>
</evidence>
<feature type="transmembrane region" description="Helical" evidence="6">
    <location>
        <begin position="94"/>
        <end position="118"/>
    </location>
</feature>
<dbReference type="Proteomes" id="UP001168528">
    <property type="component" value="Unassembled WGS sequence"/>
</dbReference>
<dbReference type="NCBIfam" id="TIGR03518">
    <property type="entry name" value="ABC_perm_GldF"/>
    <property type="match status" value="1"/>
</dbReference>
<keyword evidence="2" id="KW-1003">Cell membrane</keyword>
<evidence type="ECO:0000313" key="7">
    <source>
        <dbReference type="EMBL" id="MDO1448160.1"/>
    </source>
</evidence>
<evidence type="ECO:0000313" key="8">
    <source>
        <dbReference type="Proteomes" id="UP001168528"/>
    </source>
</evidence>
<keyword evidence="3 6" id="KW-0812">Transmembrane</keyword>
<gene>
    <name evidence="7" type="primary">gldF</name>
    <name evidence="7" type="ORF">Q0590_17940</name>
</gene>
<feature type="transmembrane region" description="Helical" evidence="6">
    <location>
        <begin position="12"/>
        <end position="35"/>
    </location>
</feature>
<evidence type="ECO:0000256" key="4">
    <source>
        <dbReference type="ARBA" id="ARBA00022989"/>
    </source>
</evidence>
<dbReference type="EMBL" id="JAUKPO010000010">
    <property type="protein sequence ID" value="MDO1448160.1"/>
    <property type="molecule type" value="Genomic_DNA"/>
</dbReference>
<keyword evidence="8" id="KW-1185">Reference proteome</keyword>
<evidence type="ECO:0000256" key="1">
    <source>
        <dbReference type="ARBA" id="ARBA00004651"/>
    </source>
</evidence>
<feature type="transmembrane region" description="Helical" evidence="6">
    <location>
        <begin position="138"/>
        <end position="157"/>
    </location>
</feature>
<sequence length="242" mass="26941">MLAILKKEIRSFLNSLIAYIIMIIFLTGMGLFIWVFPDTNVLDSGFADLSTLFYLAPYVYMFLIPAVTMRTFAEEKKAGTMELLLTRPLTDWEIILGKYLASFLLILFTLIPTLVYYFSIYNLGNPAGNVDSAGVFGSYIGLALLGAVFTAIGIFASSISDNQITSFIIAAFLCFILYAGFSSLTSINAWGEAAYIINQLGIDYHYNALSRGLIDSRNVVYFLSMISLMLMATKLVLSSRKW</sequence>
<feature type="transmembrane region" description="Helical" evidence="6">
    <location>
        <begin position="219"/>
        <end position="237"/>
    </location>
</feature>
<dbReference type="PANTHER" id="PTHR30294">
    <property type="entry name" value="MEMBRANE COMPONENT OF ABC TRANSPORTER YHHJ-RELATED"/>
    <property type="match status" value="1"/>
</dbReference>
<comment type="caution">
    <text evidence="7">The sequence shown here is derived from an EMBL/GenBank/DDBJ whole genome shotgun (WGS) entry which is preliminary data.</text>
</comment>
<dbReference type="Pfam" id="PF12679">
    <property type="entry name" value="ABC2_membrane_2"/>
    <property type="match status" value="1"/>
</dbReference>
<evidence type="ECO:0000256" key="2">
    <source>
        <dbReference type="ARBA" id="ARBA00022475"/>
    </source>
</evidence>
<feature type="transmembrane region" description="Helical" evidence="6">
    <location>
        <begin position="164"/>
        <end position="181"/>
    </location>
</feature>
<protein>
    <submittedName>
        <fullName evidence="7">Gliding motility-associated ABC transporter permease subunit GldF</fullName>
    </submittedName>
</protein>
<reference evidence="7" key="1">
    <citation type="submission" date="2023-07" db="EMBL/GenBank/DDBJ databases">
        <title>The genome sequence of Rhodocytophaga aerolata KACC 12507.</title>
        <authorList>
            <person name="Zhang X."/>
        </authorList>
    </citation>
    <scope>NUCLEOTIDE SEQUENCE</scope>
    <source>
        <strain evidence="7">KACC 12507</strain>
    </source>
</reference>
<dbReference type="RefSeq" id="WP_302038961.1">
    <property type="nucleotide sequence ID" value="NZ_JAUKPO010000010.1"/>
</dbReference>
<accession>A0ABT8R7T0</accession>
<keyword evidence="5 6" id="KW-0472">Membrane</keyword>
<name>A0ABT8R7T0_9BACT</name>
<proteinExistence type="predicted"/>
<dbReference type="InterPro" id="IPR051449">
    <property type="entry name" value="ABC-2_transporter_component"/>
</dbReference>
<organism evidence="7 8">
    <name type="scientific">Rhodocytophaga aerolata</name>
    <dbReference type="NCBI Taxonomy" id="455078"/>
    <lineage>
        <taxon>Bacteria</taxon>
        <taxon>Pseudomonadati</taxon>
        <taxon>Bacteroidota</taxon>
        <taxon>Cytophagia</taxon>
        <taxon>Cytophagales</taxon>
        <taxon>Rhodocytophagaceae</taxon>
        <taxon>Rhodocytophaga</taxon>
    </lineage>
</organism>
<evidence type="ECO:0000256" key="5">
    <source>
        <dbReference type="ARBA" id="ARBA00023136"/>
    </source>
</evidence>
<comment type="subcellular location">
    <subcellularLocation>
        <location evidence="1">Cell membrane</location>
        <topology evidence="1">Multi-pass membrane protein</topology>
    </subcellularLocation>
</comment>
<dbReference type="InterPro" id="IPR019860">
    <property type="entry name" value="Motility-assoc_ABC_perm_GldF"/>
</dbReference>
<keyword evidence="4 6" id="KW-1133">Transmembrane helix</keyword>